<dbReference type="NCBIfam" id="NF047389">
    <property type="entry name" value="ATPase_Sll1717"/>
    <property type="match status" value="1"/>
</dbReference>
<dbReference type="Proteomes" id="UP000033632">
    <property type="component" value="Unassembled WGS sequence"/>
</dbReference>
<proteinExistence type="predicted"/>
<evidence type="ECO:0000313" key="1">
    <source>
        <dbReference type="EMBL" id="KKB08565.1"/>
    </source>
</evidence>
<name>A0A0F5FJ40_9HYPH</name>
<dbReference type="EMBL" id="JZEX01000153">
    <property type="protein sequence ID" value="KKB08565.1"/>
    <property type="molecule type" value="Genomic_DNA"/>
</dbReference>
<dbReference type="PATRIC" id="fig|443610.3.peg.1917"/>
<gene>
    <name evidence="1" type="ORF">VE25_18060</name>
</gene>
<accession>A0A0F5FJ40</accession>
<keyword evidence="2" id="KW-1185">Reference proteome</keyword>
<sequence length="388" mass="44529">MDENIREITRQVEDKVSAEFGADVEKLRGNVGYVSAMSAVRRQQYEFRAKQIINSDLLVELSNVVEVLASFEEKGGNQRVRYILIDKIDEKWVDDKIKYHLIRALIEAIKSLRKIRSLKVIVALRSDVLSKVIEDSNNPGLQRDKYDDHIVNLYWEKRDLFELLNKRIDQLYKRKYTKNDVHFGDVFENRVSQKDPFEYMIERSLLRPRDVISFTNLALASAQGKTEVAAKDVKEAEAGYSRIRYEALVQEWAIAFPWLPNAFQILRLGKTRFAIKDIPGNIVAEFALEVFSSDELKGTSIHTAAKLALETQGSRALSALAQEVLATLYRIGAVGLKLNPNERYRYSHVDEPSVLPAELADETKVHVHPMLQRALGIYDDQRSARLDY</sequence>
<dbReference type="InterPro" id="IPR059206">
    <property type="entry name" value="Sll1717-like"/>
</dbReference>
<dbReference type="AlphaFoldDB" id="A0A0F5FJ40"/>
<dbReference type="STRING" id="443610.VE25_18060"/>
<evidence type="ECO:0000313" key="2">
    <source>
        <dbReference type="Proteomes" id="UP000033632"/>
    </source>
</evidence>
<comment type="caution">
    <text evidence="1">The sequence shown here is derived from an EMBL/GenBank/DDBJ whole genome shotgun (WGS) entry which is preliminary data.</text>
</comment>
<reference evidence="1 2" key="1">
    <citation type="submission" date="2015-03" db="EMBL/GenBank/DDBJ databases">
        <authorList>
            <person name="Hassan Y.I."/>
            <person name="Lepp D."/>
            <person name="Li X.-Z."/>
            <person name="Zhou T."/>
        </authorList>
    </citation>
    <scope>NUCLEOTIDE SEQUENCE [LARGE SCALE GENOMIC DNA]</scope>
    <source>
        <strain evidence="1 2">BD-c194</strain>
    </source>
</reference>
<organism evidence="1 2">
    <name type="scientific">Devosia geojensis</name>
    <dbReference type="NCBI Taxonomy" id="443610"/>
    <lineage>
        <taxon>Bacteria</taxon>
        <taxon>Pseudomonadati</taxon>
        <taxon>Pseudomonadota</taxon>
        <taxon>Alphaproteobacteria</taxon>
        <taxon>Hyphomicrobiales</taxon>
        <taxon>Devosiaceae</taxon>
        <taxon>Devosia</taxon>
    </lineage>
</organism>
<protein>
    <submittedName>
        <fullName evidence="1">Uncharacterized protein</fullName>
    </submittedName>
</protein>